<dbReference type="PANTHER" id="PTHR30203">
    <property type="entry name" value="OUTER MEMBRANE CATION EFFLUX PROTEIN"/>
    <property type="match status" value="1"/>
</dbReference>
<dbReference type="SUPFAM" id="SSF56954">
    <property type="entry name" value="Outer membrane efflux proteins (OEP)"/>
    <property type="match status" value="1"/>
</dbReference>
<protein>
    <submittedName>
        <fullName evidence="3">TolC family protein</fullName>
    </submittedName>
</protein>
<reference evidence="3 4" key="1">
    <citation type="submission" date="2020-10" db="EMBL/GenBank/DDBJ databases">
        <title>Draft genome of Ramlibacter aquaticus LMG 30558.</title>
        <authorList>
            <person name="Props R."/>
        </authorList>
    </citation>
    <scope>NUCLEOTIDE SEQUENCE [LARGE SCALE GENOMIC DNA]</scope>
    <source>
        <strain evidence="3 4">LMG 30558</strain>
    </source>
</reference>
<feature type="signal peptide" evidence="2">
    <location>
        <begin position="1"/>
        <end position="20"/>
    </location>
</feature>
<accession>A0ABR9SF58</accession>
<comment type="caution">
    <text evidence="3">The sequence shown here is derived from an EMBL/GenBank/DDBJ whole genome shotgun (WGS) entry which is preliminary data.</text>
</comment>
<comment type="similarity">
    <text evidence="1">Belongs to the outer membrane factor (OMF) (TC 1.B.17) family.</text>
</comment>
<name>A0ABR9SF58_9BURK</name>
<feature type="chain" id="PRO_5045165395" evidence="2">
    <location>
        <begin position="21"/>
        <end position="428"/>
    </location>
</feature>
<dbReference type="EMBL" id="JADDOJ010000029">
    <property type="protein sequence ID" value="MBE7940702.1"/>
    <property type="molecule type" value="Genomic_DNA"/>
</dbReference>
<dbReference type="RefSeq" id="WP_193780244.1">
    <property type="nucleotide sequence ID" value="NZ_JADDOJ010000029.1"/>
</dbReference>
<dbReference type="Proteomes" id="UP000715965">
    <property type="component" value="Unassembled WGS sequence"/>
</dbReference>
<dbReference type="InterPro" id="IPR003423">
    <property type="entry name" value="OMP_efflux"/>
</dbReference>
<evidence type="ECO:0000256" key="2">
    <source>
        <dbReference type="SAM" id="SignalP"/>
    </source>
</evidence>
<proteinExistence type="inferred from homology"/>
<dbReference type="PANTHER" id="PTHR30203:SF24">
    <property type="entry name" value="BLR4935 PROTEIN"/>
    <property type="match status" value="1"/>
</dbReference>
<dbReference type="Gene3D" id="1.20.1600.10">
    <property type="entry name" value="Outer membrane efflux proteins (OEP)"/>
    <property type="match status" value="1"/>
</dbReference>
<dbReference type="Pfam" id="PF02321">
    <property type="entry name" value="OEP"/>
    <property type="match status" value="2"/>
</dbReference>
<evidence type="ECO:0000313" key="3">
    <source>
        <dbReference type="EMBL" id="MBE7940702.1"/>
    </source>
</evidence>
<organism evidence="3 4">
    <name type="scientific">Ramlibacter aquaticus</name>
    <dbReference type="NCBI Taxonomy" id="2780094"/>
    <lineage>
        <taxon>Bacteria</taxon>
        <taxon>Pseudomonadati</taxon>
        <taxon>Pseudomonadota</taxon>
        <taxon>Betaproteobacteria</taxon>
        <taxon>Burkholderiales</taxon>
        <taxon>Comamonadaceae</taxon>
        <taxon>Ramlibacter</taxon>
    </lineage>
</organism>
<evidence type="ECO:0000313" key="4">
    <source>
        <dbReference type="Proteomes" id="UP000715965"/>
    </source>
</evidence>
<dbReference type="InterPro" id="IPR010131">
    <property type="entry name" value="MdtP/NodT-like"/>
</dbReference>
<keyword evidence="4" id="KW-1185">Reference proteome</keyword>
<keyword evidence="2" id="KW-0732">Signal</keyword>
<evidence type="ECO:0000256" key="1">
    <source>
        <dbReference type="ARBA" id="ARBA00007613"/>
    </source>
</evidence>
<sequence length="428" mass="46258">MRFPSLAVACVLAIPPAGWSQPAASGTPVPQAAQQLLTLPEALALAEAANPVLRAKTAQLSAAQGAATDAGALLQNNPQLSLEGTRRRIAASSGDESWNEWNAGVAQTFEIAGQPGWRREAAHAGLDAVGLEIEHERLQQRAEVARRFYRVLALQRRVAIEGEATRLFDNTAQAVERRRAAGEDTRLDANVALVEAERARNHLASTQEQLLEARAALATPLQLTPQQLPVVEGVLEPVAVGYDEAELLARASAQPRLQALSARERSAQARLKLEQAARYPDVTLGVAAGREGPPSARENLTTFSLSVPLPLFRHNATAIGQAASEASQAGIERQSAERDTPTQVHALWARLQSLRQRIERLERSVLPALSRNEQLSSRSLQAGQIGLLELLITNRQVLDARRELLDALLDYQTTRLTLEATAGFSGRP</sequence>
<gene>
    <name evidence="3" type="ORF">IM725_08990</name>
</gene>